<keyword evidence="4" id="KW-1185">Reference proteome</keyword>
<name>A0AA39WCR4_9PEZI</name>
<accession>A0AA39WCR4</accession>
<feature type="domain" description="Ecp2 effector protein-like" evidence="2">
    <location>
        <begin position="44"/>
        <end position="88"/>
    </location>
</feature>
<dbReference type="InterPro" id="IPR029226">
    <property type="entry name" value="Ecp2-like"/>
</dbReference>
<proteinExistence type="predicted"/>
<dbReference type="Proteomes" id="UP001175000">
    <property type="component" value="Unassembled WGS sequence"/>
</dbReference>
<evidence type="ECO:0000259" key="2">
    <source>
        <dbReference type="Pfam" id="PF14856"/>
    </source>
</evidence>
<evidence type="ECO:0000313" key="3">
    <source>
        <dbReference type="EMBL" id="KAK0611066.1"/>
    </source>
</evidence>
<protein>
    <recommendedName>
        <fullName evidence="2">Ecp2 effector protein-like domain-containing protein</fullName>
    </recommendedName>
</protein>
<comment type="caution">
    <text evidence="3">The sequence shown here is derived from an EMBL/GenBank/DDBJ whole genome shotgun (WGS) entry which is preliminary data.</text>
</comment>
<dbReference type="Pfam" id="PF14856">
    <property type="entry name" value="Hce2"/>
    <property type="match status" value="1"/>
</dbReference>
<sequence length="134" mass="14171">MNVLTLLLTLASFALALAAPINVNTNPNPTALAVQKLTKRNNECGASTFENKTSGGSPTVADYQKLADNIKGTGTWLIRPEQGQRKIAELVHPFAVSLLSSPSPPRSFFPLLLSTAADRGVGTGTEHVRSASSR</sequence>
<feature type="signal peptide" evidence="1">
    <location>
        <begin position="1"/>
        <end position="18"/>
    </location>
</feature>
<evidence type="ECO:0000313" key="4">
    <source>
        <dbReference type="Proteomes" id="UP001175000"/>
    </source>
</evidence>
<dbReference type="AlphaFoldDB" id="A0AA39WCR4"/>
<gene>
    <name evidence="3" type="ORF">B0T14DRAFT_529565</name>
</gene>
<feature type="chain" id="PRO_5041200043" description="Ecp2 effector protein-like domain-containing protein" evidence="1">
    <location>
        <begin position="19"/>
        <end position="134"/>
    </location>
</feature>
<keyword evidence="1" id="KW-0732">Signal</keyword>
<organism evidence="3 4">
    <name type="scientific">Immersiella caudata</name>
    <dbReference type="NCBI Taxonomy" id="314043"/>
    <lineage>
        <taxon>Eukaryota</taxon>
        <taxon>Fungi</taxon>
        <taxon>Dikarya</taxon>
        <taxon>Ascomycota</taxon>
        <taxon>Pezizomycotina</taxon>
        <taxon>Sordariomycetes</taxon>
        <taxon>Sordariomycetidae</taxon>
        <taxon>Sordariales</taxon>
        <taxon>Lasiosphaeriaceae</taxon>
        <taxon>Immersiella</taxon>
    </lineage>
</organism>
<evidence type="ECO:0000256" key="1">
    <source>
        <dbReference type="SAM" id="SignalP"/>
    </source>
</evidence>
<reference evidence="3" key="1">
    <citation type="submission" date="2023-06" db="EMBL/GenBank/DDBJ databases">
        <title>Genome-scale phylogeny and comparative genomics of the fungal order Sordariales.</title>
        <authorList>
            <consortium name="Lawrence Berkeley National Laboratory"/>
            <person name="Hensen N."/>
            <person name="Bonometti L."/>
            <person name="Westerberg I."/>
            <person name="Brannstrom I.O."/>
            <person name="Guillou S."/>
            <person name="Cros-Aarteil S."/>
            <person name="Calhoun S."/>
            <person name="Haridas S."/>
            <person name="Kuo A."/>
            <person name="Mondo S."/>
            <person name="Pangilinan J."/>
            <person name="Riley R."/>
            <person name="Labutti K."/>
            <person name="Andreopoulos B."/>
            <person name="Lipzen A."/>
            <person name="Chen C."/>
            <person name="Yanf M."/>
            <person name="Daum C."/>
            <person name="Ng V."/>
            <person name="Clum A."/>
            <person name="Steindorff A."/>
            <person name="Ohm R."/>
            <person name="Martin F."/>
            <person name="Silar P."/>
            <person name="Natvig D."/>
            <person name="Lalanne C."/>
            <person name="Gautier V."/>
            <person name="Ament-Velasquez S.L."/>
            <person name="Kruys A."/>
            <person name="Hutchinson M.I."/>
            <person name="Powell A.J."/>
            <person name="Barry K."/>
            <person name="Miller A.N."/>
            <person name="Grigoriev I.V."/>
            <person name="Debuchy R."/>
            <person name="Gladieux P."/>
            <person name="Thoren M.H."/>
            <person name="Johannesson H."/>
        </authorList>
    </citation>
    <scope>NUCLEOTIDE SEQUENCE</scope>
    <source>
        <strain evidence="3">CBS 606.72</strain>
    </source>
</reference>
<dbReference type="EMBL" id="JAULSU010000007">
    <property type="protein sequence ID" value="KAK0611066.1"/>
    <property type="molecule type" value="Genomic_DNA"/>
</dbReference>